<dbReference type="AlphaFoldDB" id="A0A3B0VQL4"/>
<evidence type="ECO:0000313" key="2">
    <source>
        <dbReference type="EMBL" id="VAW42740.1"/>
    </source>
</evidence>
<sequence length="210" mass="23758">MNPLNSDSGSPLLSFHLLNAIHSSIQFGYVVLSDNLNIISISPNLHTILQVEDLDVFLNQPLTHLFGEFVGSEERLTAVKSGQIPFYRLESIAHSAPDGTFFYFNLQIMLFDPRNSKSGFWISVENSTAVGQLQQRLTQQRNELKQEVKRRKSAEAKLQQLNNQLEQRVYERTLELAKANEQLKLLEAAIVNTNDTVIITEVEPTDFAQA</sequence>
<evidence type="ECO:0000256" key="1">
    <source>
        <dbReference type="SAM" id="Coils"/>
    </source>
</evidence>
<name>A0A3B0VQL4_9ZZZZ</name>
<dbReference type="EMBL" id="UOEU01000946">
    <property type="protein sequence ID" value="VAW42740.1"/>
    <property type="molecule type" value="Genomic_DNA"/>
</dbReference>
<accession>A0A3B0VQL4</accession>
<reference evidence="2" key="1">
    <citation type="submission" date="2018-06" db="EMBL/GenBank/DDBJ databases">
        <authorList>
            <person name="Zhirakovskaya E."/>
        </authorList>
    </citation>
    <scope>NUCLEOTIDE SEQUENCE</scope>
</reference>
<dbReference type="SUPFAM" id="SSF144284">
    <property type="entry name" value="Sec2 N-terminal region"/>
    <property type="match status" value="1"/>
</dbReference>
<organism evidence="2">
    <name type="scientific">hydrothermal vent metagenome</name>
    <dbReference type="NCBI Taxonomy" id="652676"/>
    <lineage>
        <taxon>unclassified sequences</taxon>
        <taxon>metagenomes</taxon>
        <taxon>ecological metagenomes</taxon>
    </lineage>
</organism>
<feature type="coiled-coil region" evidence="1">
    <location>
        <begin position="130"/>
        <end position="196"/>
    </location>
</feature>
<protein>
    <recommendedName>
        <fullName evidence="3">PAS domain-containing protein</fullName>
    </recommendedName>
</protein>
<proteinExistence type="predicted"/>
<evidence type="ECO:0008006" key="3">
    <source>
        <dbReference type="Google" id="ProtNLM"/>
    </source>
</evidence>
<keyword evidence="1" id="KW-0175">Coiled coil</keyword>
<feature type="non-terminal residue" evidence="2">
    <location>
        <position position="210"/>
    </location>
</feature>
<gene>
    <name evidence="2" type="ORF">MNBD_CHLOROFLEXI01-168</name>
</gene>